<dbReference type="EMBL" id="JANBUP010000582">
    <property type="protein sequence ID" value="KAJ2810916.1"/>
    <property type="molecule type" value="Genomic_DNA"/>
</dbReference>
<feature type="non-terminal residue" evidence="1">
    <location>
        <position position="1"/>
    </location>
</feature>
<protein>
    <submittedName>
        <fullName evidence="1">Uncharacterized protein</fullName>
    </submittedName>
</protein>
<evidence type="ECO:0000313" key="1">
    <source>
        <dbReference type="EMBL" id="KAJ2810916.1"/>
    </source>
</evidence>
<proteinExistence type="predicted"/>
<organism evidence="1 2">
    <name type="scientific">Coemansia furcata</name>
    <dbReference type="NCBI Taxonomy" id="417177"/>
    <lineage>
        <taxon>Eukaryota</taxon>
        <taxon>Fungi</taxon>
        <taxon>Fungi incertae sedis</taxon>
        <taxon>Zoopagomycota</taxon>
        <taxon>Kickxellomycotina</taxon>
        <taxon>Kickxellomycetes</taxon>
        <taxon>Kickxellales</taxon>
        <taxon>Kickxellaceae</taxon>
        <taxon>Coemansia</taxon>
    </lineage>
</organism>
<dbReference type="Proteomes" id="UP001140096">
    <property type="component" value="Unassembled WGS sequence"/>
</dbReference>
<keyword evidence="2" id="KW-1185">Reference proteome</keyword>
<accession>A0ACC1LKB1</accession>
<sequence>AADCHLRSSGVIIVDQLSRIVFADHEAIDALRGPAEEWNSDDNAPLPLRDSSYSGHLHDYWRFIEYFTVSDTAADGKASAVNHHYLVVERAEDKVVSWIQVCVHYSPADDGRELYVWSVHDISGSARCLEMSRLTTADDYTLSLEDDGYPHTPLLTQAPTNCHPTELRARDELAELLGMAVASERFAVLHLTGFGAVDSVFPRRMLGWSETDLLDRSFIGLLSPEDRIFFCRALRRCHHDGIPQRLILKVASALAGNTDEHAHLPEAHIYTDCDVTVLMPEAVQQPVLVVRANDPAVLKPLSLCMLRAGATVAPTTRRRQAVSRMKLDEDVPPFIAVDKALASIDSVPPHSSPPSPSLSATFTQDSFPTEIASPTADRCHVLADKDHVDGIPEMTAWQSGLARAEGTGSICETDTLSRSSTCTNTSMDVAPPTTDLSKQQVASTTVSIHMSDIFAYAPSKLPGLAVTPTHRKHSPSVADNSLASIFERINIGAYQPTF</sequence>
<comment type="caution">
    <text evidence="1">The sequence shown here is derived from an EMBL/GenBank/DDBJ whole genome shotgun (WGS) entry which is preliminary data.</text>
</comment>
<name>A0ACC1LKB1_9FUNG</name>
<evidence type="ECO:0000313" key="2">
    <source>
        <dbReference type="Proteomes" id="UP001140096"/>
    </source>
</evidence>
<gene>
    <name evidence="1" type="ORF">H4S07_002394</name>
</gene>
<reference evidence="1" key="1">
    <citation type="submission" date="2022-07" db="EMBL/GenBank/DDBJ databases">
        <title>Phylogenomic reconstructions and comparative analyses of Kickxellomycotina fungi.</title>
        <authorList>
            <person name="Reynolds N.K."/>
            <person name="Stajich J.E."/>
            <person name="Barry K."/>
            <person name="Grigoriev I.V."/>
            <person name="Crous P."/>
            <person name="Smith M.E."/>
        </authorList>
    </citation>
    <scope>NUCLEOTIDE SEQUENCE</scope>
    <source>
        <strain evidence="1">CBS 102833</strain>
    </source>
</reference>